<dbReference type="PANTHER" id="PTHR11802">
    <property type="entry name" value="SERINE PROTEASE FAMILY S10 SERINE CARBOXYPEPTIDASE"/>
    <property type="match status" value="1"/>
</dbReference>
<dbReference type="Pfam" id="PF00450">
    <property type="entry name" value="Peptidase_S10"/>
    <property type="match status" value="1"/>
</dbReference>
<dbReference type="InterPro" id="IPR001563">
    <property type="entry name" value="Peptidase_S10"/>
</dbReference>
<evidence type="ECO:0000256" key="3">
    <source>
        <dbReference type="ARBA" id="ARBA00022670"/>
    </source>
</evidence>
<keyword evidence="6" id="KW-0732">Signal</keyword>
<dbReference type="PANTHER" id="PTHR11802:SF479">
    <property type="entry name" value="CARBOXYPEPTIDASE"/>
    <property type="match status" value="1"/>
</dbReference>
<accession>A0AAI8YYD7</accession>
<organism evidence="7 8">
    <name type="scientific">Lecanosticta acicola</name>
    <dbReference type="NCBI Taxonomy" id="111012"/>
    <lineage>
        <taxon>Eukaryota</taxon>
        <taxon>Fungi</taxon>
        <taxon>Dikarya</taxon>
        <taxon>Ascomycota</taxon>
        <taxon>Pezizomycotina</taxon>
        <taxon>Dothideomycetes</taxon>
        <taxon>Dothideomycetidae</taxon>
        <taxon>Mycosphaerellales</taxon>
        <taxon>Mycosphaerellaceae</taxon>
        <taxon>Lecanosticta</taxon>
    </lineage>
</organism>
<evidence type="ECO:0000256" key="6">
    <source>
        <dbReference type="RuleBase" id="RU361156"/>
    </source>
</evidence>
<dbReference type="GO" id="GO:0006508">
    <property type="term" value="P:proteolysis"/>
    <property type="evidence" value="ECO:0007669"/>
    <property type="project" value="UniProtKB-KW"/>
</dbReference>
<dbReference type="InterPro" id="IPR018202">
    <property type="entry name" value="Ser_caboxypep_ser_AS"/>
</dbReference>
<dbReference type="PRINTS" id="PR00724">
    <property type="entry name" value="CRBOXYPTASEC"/>
</dbReference>
<feature type="chain" id="PRO_5042314226" description="Carboxypeptidase" evidence="6">
    <location>
        <begin position="20"/>
        <end position="544"/>
    </location>
</feature>
<protein>
    <recommendedName>
        <fullName evidence="6">Carboxypeptidase</fullName>
        <ecNumber evidence="6">3.4.16.-</ecNumber>
    </recommendedName>
</protein>
<dbReference type="PROSITE" id="PS00131">
    <property type="entry name" value="CARBOXYPEPT_SER_SER"/>
    <property type="match status" value="1"/>
</dbReference>
<evidence type="ECO:0000256" key="4">
    <source>
        <dbReference type="ARBA" id="ARBA00022801"/>
    </source>
</evidence>
<comment type="similarity">
    <text evidence="1 6">Belongs to the peptidase S10 family.</text>
</comment>
<evidence type="ECO:0000313" key="7">
    <source>
        <dbReference type="EMBL" id="CAK4004343.1"/>
    </source>
</evidence>
<dbReference type="SUPFAM" id="SSF53474">
    <property type="entry name" value="alpha/beta-Hydrolases"/>
    <property type="match status" value="1"/>
</dbReference>
<sequence length="544" mass="60812">MHLIWQVLAATCLFTTALASTPENIFQRAERIQRQALERHAHALHQRSAPPQYSHQRPRFLTDKTAQFAVDGKSVPDVNFDLGESYAGLLPISDHANETRKLYFWFFPGFDASRKEVTTWFNGGPGCSSLGGLITENGPFTWMPGTYSPTQNTYDWRNLTNMLWVEQPIGVGFTQGRSDITNEYELAEQFVGFYEQFVKTFDLEGWDVYLNGESYAGYYVTYVANEFIQRDCPHMPLKGIAINDPIIGGPDGTTQLAATIVPFVQYWQNVLNLNETTLTNLSAQHQRCGYAHYLERYLTFPPPQQKFPELPNAFTANSTCDTFDTSFHAILEINPCASVYHITDYCPFLWSVNGPINRGYDPAPKTKYFNRTDVKRAIHAPLTTNWSICTHESVFQGPHGNKTGEDQSIGPAQNDVLQTVIEHTNNVIIGCGNLDILLGTNGTLLALQNVTWNGMQGLQQFPGNDFYVPYYPAYNPGAVAGGGTLGKYGTERGVTFYQVQLAGHQVPGYSPGAAFRVMELLLGRIDNLGQRGSFSTQMGNSTYR</sequence>
<dbReference type="EC" id="3.4.16.-" evidence="6"/>
<dbReference type="AlphaFoldDB" id="A0AAI8YYD7"/>
<keyword evidence="4 6" id="KW-0378">Hydrolase</keyword>
<dbReference type="InterPro" id="IPR029058">
    <property type="entry name" value="AB_hydrolase_fold"/>
</dbReference>
<name>A0AAI8YYD7_9PEZI</name>
<keyword evidence="8" id="KW-1185">Reference proteome</keyword>
<dbReference type="Gene3D" id="3.40.50.1820">
    <property type="entry name" value="alpha/beta hydrolase"/>
    <property type="match status" value="1"/>
</dbReference>
<keyword evidence="5" id="KW-0325">Glycoprotein</keyword>
<keyword evidence="2 6" id="KW-0121">Carboxypeptidase</keyword>
<dbReference type="EMBL" id="CAVMBE010000022">
    <property type="protein sequence ID" value="CAK4004343.1"/>
    <property type="molecule type" value="Genomic_DNA"/>
</dbReference>
<reference evidence="7" key="1">
    <citation type="submission" date="2023-11" db="EMBL/GenBank/DDBJ databases">
        <authorList>
            <person name="Alioto T."/>
            <person name="Alioto T."/>
            <person name="Gomez Garrido J."/>
        </authorList>
    </citation>
    <scope>NUCLEOTIDE SEQUENCE</scope>
</reference>
<dbReference type="Proteomes" id="UP001296104">
    <property type="component" value="Unassembled WGS sequence"/>
</dbReference>
<dbReference type="GO" id="GO:0004185">
    <property type="term" value="F:serine-type carboxypeptidase activity"/>
    <property type="evidence" value="ECO:0007669"/>
    <property type="project" value="UniProtKB-UniRule"/>
</dbReference>
<evidence type="ECO:0000256" key="1">
    <source>
        <dbReference type="ARBA" id="ARBA00009431"/>
    </source>
</evidence>
<keyword evidence="3 6" id="KW-0645">Protease</keyword>
<comment type="caution">
    <text evidence="7">The sequence shown here is derived from an EMBL/GenBank/DDBJ whole genome shotgun (WGS) entry which is preliminary data.</text>
</comment>
<evidence type="ECO:0000256" key="2">
    <source>
        <dbReference type="ARBA" id="ARBA00022645"/>
    </source>
</evidence>
<evidence type="ECO:0000256" key="5">
    <source>
        <dbReference type="ARBA" id="ARBA00023180"/>
    </source>
</evidence>
<proteinExistence type="inferred from homology"/>
<evidence type="ECO:0000313" key="8">
    <source>
        <dbReference type="Proteomes" id="UP001296104"/>
    </source>
</evidence>
<feature type="signal peptide" evidence="6">
    <location>
        <begin position="1"/>
        <end position="19"/>
    </location>
</feature>
<gene>
    <name evidence="7" type="ORF">LECACI_7A004261</name>
</gene>